<dbReference type="InParanoid" id="F1A5I8"/>
<dbReference type="FunCoup" id="F1A5I8">
    <property type="interactions" value="398"/>
</dbReference>
<sequence length="97" mass="10863">MPKAITKKSSKSKKSTQTETAKPTVGFFGRLRANKTLGNVIVTSANIITFSFKKILNITWVSLTFSAIFLTPLYRAIETELTTDKDDQSETLEEMIE</sequence>
<dbReference type="Proteomes" id="UP000001064">
    <property type="component" value="Unassembled WGS sequence"/>
</dbReference>
<feature type="transmembrane region" description="Helical" evidence="2">
    <location>
        <begin position="55"/>
        <end position="77"/>
    </location>
</feature>
<dbReference type="STRING" id="5786.F1A5I8"/>
<name>F1A5I8_DICPU</name>
<keyword evidence="2" id="KW-0472">Membrane</keyword>
<dbReference type="GeneID" id="10510730"/>
<keyword evidence="2" id="KW-0812">Transmembrane</keyword>
<evidence type="ECO:0000256" key="1">
    <source>
        <dbReference type="SAM" id="MobiDB-lite"/>
    </source>
</evidence>
<dbReference type="VEuPathDB" id="AmoebaDB:DICPUDRAFT_44132"/>
<keyword evidence="4" id="KW-1185">Reference proteome</keyword>
<dbReference type="OrthoDB" id="22176at2759"/>
<evidence type="ECO:0000313" key="3">
    <source>
        <dbReference type="EMBL" id="EGC28546.1"/>
    </source>
</evidence>
<dbReference type="KEGG" id="dpp:DICPUDRAFT_44132"/>
<dbReference type="EMBL" id="GL871602">
    <property type="protein sequence ID" value="EGC28546.1"/>
    <property type="molecule type" value="Genomic_DNA"/>
</dbReference>
<organism evidence="3 4">
    <name type="scientific">Dictyostelium purpureum</name>
    <name type="common">Slime mold</name>
    <dbReference type="NCBI Taxonomy" id="5786"/>
    <lineage>
        <taxon>Eukaryota</taxon>
        <taxon>Amoebozoa</taxon>
        <taxon>Evosea</taxon>
        <taxon>Eumycetozoa</taxon>
        <taxon>Dictyostelia</taxon>
        <taxon>Dictyosteliales</taxon>
        <taxon>Dictyosteliaceae</taxon>
        <taxon>Dictyostelium</taxon>
    </lineage>
</organism>
<reference evidence="4" key="1">
    <citation type="journal article" date="2011" name="Genome Biol.">
        <title>Comparative genomics of the social amoebae Dictyostelium discoideum and Dictyostelium purpureum.</title>
        <authorList>
            <consortium name="US DOE Joint Genome Institute (JGI-PGF)"/>
            <person name="Sucgang R."/>
            <person name="Kuo A."/>
            <person name="Tian X."/>
            <person name="Salerno W."/>
            <person name="Parikh A."/>
            <person name="Feasley C.L."/>
            <person name="Dalin E."/>
            <person name="Tu H."/>
            <person name="Huang E."/>
            <person name="Barry K."/>
            <person name="Lindquist E."/>
            <person name="Shapiro H."/>
            <person name="Bruce D."/>
            <person name="Schmutz J."/>
            <person name="Salamov A."/>
            <person name="Fey P."/>
            <person name="Gaudet P."/>
            <person name="Anjard C."/>
            <person name="Babu M.M."/>
            <person name="Basu S."/>
            <person name="Bushmanova Y."/>
            <person name="van der Wel H."/>
            <person name="Katoh-Kurasawa M."/>
            <person name="Dinh C."/>
            <person name="Coutinho P.M."/>
            <person name="Saito T."/>
            <person name="Elias M."/>
            <person name="Schaap P."/>
            <person name="Kay R.R."/>
            <person name="Henrissat B."/>
            <person name="Eichinger L."/>
            <person name="Rivero F."/>
            <person name="Putnam N.H."/>
            <person name="West C.M."/>
            <person name="Loomis W.F."/>
            <person name="Chisholm R.L."/>
            <person name="Shaulsky G."/>
            <person name="Strassmann J.E."/>
            <person name="Queller D.C."/>
            <person name="Kuspa A."/>
            <person name="Grigoriev I.V."/>
        </authorList>
    </citation>
    <scope>NUCLEOTIDE SEQUENCE [LARGE SCALE GENOMIC DNA]</scope>
    <source>
        <strain evidence="4">QSDP1</strain>
    </source>
</reference>
<dbReference type="eggNOG" id="ENOG502RICQ">
    <property type="taxonomic scope" value="Eukaryota"/>
</dbReference>
<dbReference type="RefSeq" id="XP_003294932.1">
    <property type="nucleotide sequence ID" value="XM_003294884.1"/>
</dbReference>
<protein>
    <submittedName>
        <fullName evidence="3">Uncharacterized protein</fullName>
    </submittedName>
</protein>
<feature type="region of interest" description="Disordered" evidence="1">
    <location>
        <begin position="1"/>
        <end position="21"/>
    </location>
</feature>
<feature type="compositionally biased region" description="Basic residues" evidence="1">
    <location>
        <begin position="1"/>
        <end position="14"/>
    </location>
</feature>
<gene>
    <name evidence="3" type="ORF">DICPUDRAFT_44132</name>
</gene>
<proteinExistence type="predicted"/>
<evidence type="ECO:0000313" key="4">
    <source>
        <dbReference type="Proteomes" id="UP000001064"/>
    </source>
</evidence>
<keyword evidence="2" id="KW-1133">Transmembrane helix</keyword>
<evidence type="ECO:0000256" key="2">
    <source>
        <dbReference type="SAM" id="Phobius"/>
    </source>
</evidence>
<dbReference type="AlphaFoldDB" id="F1A5I8"/>
<accession>F1A5I8</accession>